<keyword evidence="1" id="KW-0597">Phosphoprotein</keyword>
<dbReference type="RefSeq" id="WP_379716744.1">
    <property type="nucleotide sequence ID" value="NZ_JBHTBS010000022.1"/>
</dbReference>
<dbReference type="Pfam" id="PF00072">
    <property type="entry name" value="Response_reg"/>
    <property type="match status" value="1"/>
</dbReference>
<protein>
    <submittedName>
        <fullName evidence="3">Response regulator</fullName>
    </submittedName>
</protein>
<keyword evidence="4" id="KW-1185">Reference proteome</keyword>
<accession>A0ABW2LDG4</accession>
<reference evidence="4" key="1">
    <citation type="journal article" date="2019" name="Int. J. Syst. Evol. Microbiol.">
        <title>The Global Catalogue of Microorganisms (GCM) 10K type strain sequencing project: providing services to taxonomists for standard genome sequencing and annotation.</title>
        <authorList>
            <consortium name="The Broad Institute Genomics Platform"/>
            <consortium name="The Broad Institute Genome Sequencing Center for Infectious Disease"/>
            <person name="Wu L."/>
            <person name="Ma J."/>
        </authorList>
    </citation>
    <scope>NUCLEOTIDE SEQUENCE [LARGE SCALE GENOMIC DNA]</scope>
    <source>
        <strain evidence="4">CGMCC 4.1467</strain>
    </source>
</reference>
<dbReference type="SUPFAM" id="SSF52172">
    <property type="entry name" value="CheY-like"/>
    <property type="match status" value="1"/>
</dbReference>
<evidence type="ECO:0000256" key="1">
    <source>
        <dbReference type="PROSITE-ProRule" id="PRU00169"/>
    </source>
</evidence>
<dbReference type="InterPro" id="IPR011006">
    <property type="entry name" value="CheY-like_superfamily"/>
</dbReference>
<name>A0ABW2LDG4_9BACT</name>
<feature type="domain" description="Response regulatory" evidence="2">
    <location>
        <begin position="2"/>
        <end position="130"/>
    </location>
</feature>
<sequence>MKVLIIDDSNAKITALREVVFKSLNGSKVVVRRSFQKALQEIERESYDIVLLDMTIPTTERSDGRFEGRTRYFGGRELLGEMDLLDYDAKVVIVTQFDRFDDGVETIEFRDLMNKLEQEFQGLLIGTVFYTSISDRWVVEIEKILKDIQSQ</sequence>
<proteinExistence type="predicted"/>
<evidence type="ECO:0000313" key="3">
    <source>
        <dbReference type="EMBL" id="MFC7339605.1"/>
    </source>
</evidence>
<organism evidence="3 4">
    <name type="scientific">Haloferula chungangensis</name>
    <dbReference type="NCBI Taxonomy" id="1048331"/>
    <lineage>
        <taxon>Bacteria</taxon>
        <taxon>Pseudomonadati</taxon>
        <taxon>Verrucomicrobiota</taxon>
        <taxon>Verrucomicrobiia</taxon>
        <taxon>Verrucomicrobiales</taxon>
        <taxon>Verrucomicrobiaceae</taxon>
        <taxon>Haloferula</taxon>
    </lineage>
</organism>
<dbReference type="InterPro" id="IPR001789">
    <property type="entry name" value="Sig_transdc_resp-reg_receiver"/>
</dbReference>
<dbReference type="Proteomes" id="UP001596472">
    <property type="component" value="Unassembled WGS sequence"/>
</dbReference>
<evidence type="ECO:0000259" key="2">
    <source>
        <dbReference type="PROSITE" id="PS50110"/>
    </source>
</evidence>
<dbReference type="EMBL" id="JBHTBS010000022">
    <property type="protein sequence ID" value="MFC7339605.1"/>
    <property type="molecule type" value="Genomic_DNA"/>
</dbReference>
<dbReference type="PROSITE" id="PS50110">
    <property type="entry name" value="RESPONSE_REGULATORY"/>
    <property type="match status" value="1"/>
</dbReference>
<comment type="caution">
    <text evidence="3">The sequence shown here is derived from an EMBL/GenBank/DDBJ whole genome shotgun (WGS) entry which is preliminary data.</text>
</comment>
<dbReference type="Gene3D" id="3.40.50.2300">
    <property type="match status" value="1"/>
</dbReference>
<feature type="modified residue" description="4-aspartylphosphate" evidence="1">
    <location>
        <position position="53"/>
    </location>
</feature>
<gene>
    <name evidence="3" type="ORF">ACFQY0_20615</name>
</gene>
<evidence type="ECO:0000313" key="4">
    <source>
        <dbReference type="Proteomes" id="UP001596472"/>
    </source>
</evidence>